<evidence type="ECO:0000313" key="1">
    <source>
        <dbReference type="EMBL" id="KHG08790.1"/>
    </source>
</evidence>
<comment type="caution">
    <text evidence="1">The sequence shown here is derived from an EMBL/GenBank/DDBJ whole genome shotgun (WGS) entry which is preliminary data.</text>
</comment>
<keyword evidence="2" id="KW-1185">Reference proteome</keyword>
<accession>A0A0B0N7Q4</accession>
<name>A0A0B0N7Q4_GOSAR</name>
<organism evidence="1 2">
    <name type="scientific">Gossypium arboreum</name>
    <name type="common">Tree cotton</name>
    <name type="synonym">Gossypium nanking</name>
    <dbReference type="NCBI Taxonomy" id="29729"/>
    <lineage>
        <taxon>Eukaryota</taxon>
        <taxon>Viridiplantae</taxon>
        <taxon>Streptophyta</taxon>
        <taxon>Embryophyta</taxon>
        <taxon>Tracheophyta</taxon>
        <taxon>Spermatophyta</taxon>
        <taxon>Magnoliopsida</taxon>
        <taxon>eudicotyledons</taxon>
        <taxon>Gunneridae</taxon>
        <taxon>Pentapetalae</taxon>
        <taxon>rosids</taxon>
        <taxon>malvids</taxon>
        <taxon>Malvales</taxon>
        <taxon>Malvaceae</taxon>
        <taxon>Malvoideae</taxon>
        <taxon>Gossypium</taxon>
    </lineage>
</organism>
<dbReference type="Proteomes" id="UP000032142">
    <property type="component" value="Unassembled WGS sequence"/>
</dbReference>
<gene>
    <name evidence="1" type="ORF">F383_36133</name>
</gene>
<reference evidence="2" key="1">
    <citation type="submission" date="2014-09" db="EMBL/GenBank/DDBJ databases">
        <authorList>
            <person name="Mudge J."/>
            <person name="Ramaraj T."/>
            <person name="Lindquist I.E."/>
            <person name="Bharti A.K."/>
            <person name="Sundararajan A."/>
            <person name="Cameron C.T."/>
            <person name="Woodward J.E."/>
            <person name="May G.D."/>
            <person name="Brubaker C."/>
            <person name="Broadhvest J."/>
            <person name="Wilkins T.A."/>
        </authorList>
    </citation>
    <scope>NUCLEOTIDE SEQUENCE</scope>
    <source>
        <strain evidence="2">cv. AKA8401</strain>
    </source>
</reference>
<proteinExistence type="predicted"/>
<evidence type="ECO:0000313" key="2">
    <source>
        <dbReference type="Proteomes" id="UP000032142"/>
    </source>
</evidence>
<sequence>MRTIYAGMKCVNIYLQFPNVYKFGNYVCEFNSTEI</sequence>
<protein>
    <submittedName>
        <fullName evidence="1">Uncharacterized protein</fullName>
    </submittedName>
</protein>
<dbReference type="AlphaFoldDB" id="A0A0B0N7Q4"/>
<dbReference type="EMBL" id="JRRC01509600">
    <property type="protein sequence ID" value="KHG08790.1"/>
    <property type="molecule type" value="Genomic_DNA"/>
</dbReference>